<gene>
    <name evidence="1" type="ORF">N5C72_22470</name>
</gene>
<sequence length="382" mass="40128">MANSEAAMLSGVHLTLLVGPGLPVPAPRPIMDGLERVEVSSSADGPGGFQLSFTVSNRSPLHTLLVIAGGQVPWLRVILIATLNGLPTVLMDGLVTRQEITDGNAPGQSRLTVTGEDLTVAMDKQDMSGLPYPAMPPPARVAAIIGRYALYGMLPLVVPSPFTEVPIPVERIPLHEGTDLAYVRQLAAEVGHVFYIEPGPLPGANVAYWGPEIRLGPVQPALNLGMDVHSNVESLSFSVNQSDAALPVIFIQNPLTKFPIPLPVPDISLASPPLGLLPPLAKGLTLLKDTAKLSPAAALGRGLAMAAGTTADAVTADGSLNVLRYGHVLKSRQLVGVRGAGLAFDGLYYVKRVDSTLKAGEFRQQFSLARNGLISTLPLVPT</sequence>
<accession>A0ABD4YZW2</accession>
<name>A0ABD4YZW2_9BURK</name>
<evidence type="ECO:0008006" key="3">
    <source>
        <dbReference type="Google" id="ProtNLM"/>
    </source>
</evidence>
<dbReference type="EMBL" id="JAOBZK010000039">
    <property type="protein sequence ID" value="MDH1180855.1"/>
    <property type="molecule type" value="Genomic_DNA"/>
</dbReference>
<comment type="caution">
    <text evidence="1">The sequence shown here is derived from an EMBL/GenBank/DDBJ whole genome shotgun (WGS) entry which is preliminary data.</text>
</comment>
<evidence type="ECO:0000313" key="2">
    <source>
        <dbReference type="Proteomes" id="UP001158644"/>
    </source>
</evidence>
<organism evidence="1 2">
    <name type="scientific">Achromobacter mucicolens</name>
    <dbReference type="NCBI Taxonomy" id="1389922"/>
    <lineage>
        <taxon>Bacteria</taxon>
        <taxon>Pseudomonadati</taxon>
        <taxon>Pseudomonadota</taxon>
        <taxon>Betaproteobacteria</taxon>
        <taxon>Burkholderiales</taxon>
        <taxon>Alcaligenaceae</taxon>
        <taxon>Achromobacter</taxon>
    </lineage>
</organism>
<dbReference type="Proteomes" id="UP001158644">
    <property type="component" value="Unassembled WGS sequence"/>
</dbReference>
<dbReference type="AlphaFoldDB" id="A0ABD4YZW2"/>
<dbReference type="RefSeq" id="WP_279991812.1">
    <property type="nucleotide sequence ID" value="NZ_JAOBZK010000039.1"/>
</dbReference>
<proteinExistence type="predicted"/>
<reference evidence="1 2" key="1">
    <citation type="submission" date="2022-09" db="EMBL/GenBank/DDBJ databases">
        <title>Intensive care unit water sources are persistently colonized with multi-drug resistant bacteria and are the site of extensive horizontal gene transfer of antibiotic resistance genes.</title>
        <authorList>
            <person name="Diorio-Toth L."/>
        </authorList>
    </citation>
    <scope>NUCLEOTIDE SEQUENCE [LARGE SCALE GENOMIC DNA]</scope>
    <source>
        <strain evidence="1 2">GD03967</strain>
    </source>
</reference>
<evidence type="ECO:0000313" key="1">
    <source>
        <dbReference type="EMBL" id="MDH1180855.1"/>
    </source>
</evidence>
<protein>
    <recommendedName>
        <fullName evidence="3">Phage protein D</fullName>
    </recommendedName>
</protein>